<feature type="transmembrane region" description="Helical" evidence="7">
    <location>
        <begin position="13"/>
        <end position="36"/>
    </location>
</feature>
<proteinExistence type="inferred from homology"/>
<dbReference type="AlphaFoldDB" id="A0A8J3G5Z6"/>
<name>A0A8J3G5Z6_9BACT</name>
<evidence type="ECO:0000256" key="7">
    <source>
        <dbReference type="SAM" id="Phobius"/>
    </source>
</evidence>
<keyword evidence="3" id="KW-0808">Transferase</keyword>
<feature type="transmembrane region" description="Helical" evidence="7">
    <location>
        <begin position="275"/>
        <end position="297"/>
    </location>
</feature>
<keyword evidence="5 7" id="KW-1133">Transmembrane helix</keyword>
<evidence type="ECO:0000256" key="2">
    <source>
        <dbReference type="ARBA" id="ARBA00006464"/>
    </source>
</evidence>
<evidence type="ECO:0000256" key="4">
    <source>
        <dbReference type="ARBA" id="ARBA00022692"/>
    </source>
</evidence>
<keyword evidence="6 7" id="KW-0472">Membrane</keyword>
<dbReference type="GO" id="GO:0016780">
    <property type="term" value="F:phosphotransferase activity, for other substituted phosphate groups"/>
    <property type="evidence" value="ECO:0007669"/>
    <property type="project" value="TreeGrafter"/>
</dbReference>
<accession>A0A8J3G5Z6</accession>
<keyword evidence="10" id="KW-1185">Reference proteome</keyword>
<dbReference type="InterPro" id="IPR003362">
    <property type="entry name" value="Bact_transf"/>
</dbReference>
<comment type="subcellular location">
    <subcellularLocation>
        <location evidence="1">Membrane</location>
        <topology evidence="1">Multi-pass membrane protein</topology>
    </subcellularLocation>
</comment>
<evidence type="ECO:0000256" key="6">
    <source>
        <dbReference type="ARBA" id="ARBA00023136"/>
    </source>
</evidence>
<evidence type="ECO:0000259" key="8">
    <source>
        <dbReference type="Pfam" id="PF02397"/>
    </source>
</evidence>
<dbReference type="PANTHER" id="PTHR30576">
    <property type="entry name" value="COLANIC BIOSYNTHESIS UDP-GLUCOSE LIPID CARRIER TRANSFERASE"/>
    <property type="match status" value="1"/>
</dbReference>
<evidence type="ECO:0000256" key="1">
    <source>
        <dbReference type="ARBA" id="ARBA00004141"/>
    </source>
</evidence>
<sequence length="461" mass="53505">MNDIFMEKKFEKYFPWFFVVGDVLVVILSFFLTGYLLKDYGAVSHPEFSTFSIFIMVWLVITILRKDYRFGRTSEAQRTLNKLLGSLVWFLAIVAIVWMPVYSDALRLVYFITLASSLFLLIGVYRTGIHLILRKTRAFGFNHRKAIIIGKGSSSAKLENVFNLRRDFGIQFLGYYDDISTCEQTKGTIADFFENANNLDLDVIYINESLKESLVRKIINFADDHYIKVKIIPGGSLQLEKNLSFSKYGDFFVINVNEIPLDSLLNRFFKRSFDIVFSLFVMVFILSWLIPLVGLLIKLESKGPVFFIQERNGVNNKVFKCLKFRSMTPNDYADTHQATKNDPRVTKIGAFLRNTSLDEMPQFLNVLVGDMSIVGPRPHTIPMNNVFKTQIEKYNSRHKIKPGITGLAQVKGFRGEIENPYQIRSRVKLDYFYIQNWSIWMDLSICLRTIYELLQNRENAY</sequence>
<dbReference type="NCBIfam" id="TIGR03025">
    <property type="entry name" value="EPS_sugtrans"/>
    <property type="match status" value="1"/>
</dbReference>
<organism evidence="9 10">
    <name type="scientific">Mongoliitalea lutea</name>
    <dbReference type="NCBI Taxonomy" id="849756"/>
    <lineage>
        <taxon>Bacteria</taxon>
        <taxon>Pseudomonadati</taxon>
        <taxon>Bacteroidota</taxon>
        <taxon>Cytophagia</taxon>
        <taxon>Cytophagales</taxon>
        <taxon>Cyclobacteriaceae</taxon>
        <taxon>Mongoliitalea</taxon>
    </lineage>
</organism>
<dbReference type="GO" id="GO:0016020">
    <property type="term" value="C:membrane"/>
    <property type="evidence" value="ECO:0007669"/>
    <property type="project" value="UniProtKB-SubCell"/>
</dbReference>
<reference evidence="9" key="2">
    <citation type="submission" date="2020-09" db="EMBL/GenBank/DDBJ databases">
        <authorList>
            <person name="Sun Q."/>
            <person name="Kim S."/>
        </authorList>
    </citation>
    <scope>NUCLEOTIDE SEQUENCE</scope>
    <source>
        <strain evidence="9">KCTC 23224</strain>
    </source>
</reference>
<keyword evidence="4 7" id="KW-0812">Transmembrane</keyword>
<evidence type="ECO:0000256" key="3">
    <source>
        <dbReference type="ARBA" id="ARBA00022679"/>
    </source>
</evidence>
<gene>
    <name evidence="9" type="primary">wcaJ</name>
    <name evidence="9" type="ORF">GCM10008106_21900</name>
</gene>
<dbReference type="RefSeq" id="WP_229800592.1">
    <property type="nucleotide sequence ID" value="NZ_BMYF01000012.1"/>
</dbReference>
<dbReference type="Pfam" id="PF13727">
    <property type="entry name" value="CoA_binding_3"/>
    <property type="match status" value="1"/>
</dbReference>
<evidence type="ECO:0000313" key="9">
    <source>
        <dbReference type="EMBL" id="GHB40304.1"/>
    </source>
</evidence>
<feature type="transmembrane region" description="Helical" evidence="7">
    <location>
        <begin position="108"/>
        <end position="125"/>
    </location>
</feature>
<dbReference type="EMBL" id="BMYF01000012">
    <property type="protein sequence ID" value="GHB40304.1"/>
    <property type="molecule type" value="Genomic_DNA"/>
</dbReference>
<feature type="domain" description="Bacterial sugar transferase" evidence="8">
    <location>
        <begin position="270"/>
        <end position="454"/>
    </location>
</feature>
<dbReference type="Proteomes" id="UP000642809">
    <property type="component" value="Unassembled WGS sequence"/>
</dbReference>
<dbReference type="PANTHER" id="PTHR30576:SF0">
    <property type="entry name" value="UNDECAPRENYL-PHOSPHATE N-ACETYLGALACTOSAMINYL 1-PHOSPHATE TRANSFERASE-RELATED"/>
    <property type="match status" value="1"/>
</dbReference>
<feature type="transmembrane region" description="Helical" evidence="7">
    <location>
        <begin position="48"/>
        <end position="64"/>
    </location>
</feature>
<comment type="caution">
    <text evidence="9">The sequence shown here is derived from an EMBL/GenBank/DDBJ whole genome shotgun (WGS) entry which is preliminary data.</text>
</comment>
<reference evidence="9" key="1">
    <citation type="journal article" date="2014" name="Int. J. Syst. Evol. Microbiol.">
        <title>Complete genome sequence of Corynebacterium casei LMG S-19264T (=DSM 44701T), isolated from a smear-ripened cheese.</title>
        <authorList>
            <consortium name="US DOE Joint Genome Institute (JGI-PGF)"/>
            <person name="Walter F."/>
            <person name="Albersmeier A."/>
            <person name="Kalinowski J."/>
            <person name="Ruckert C."/>
        </authorList>
    </citation>
    <scope>NUCLEOTIDE SEQUENCE</scope>
    <source>
        <strain evidence="9">KCTC 23224</strain>
    </source>
</reference>
<protein>
    <submittedName>
        <fullName evidence="9">Undecaprenyl-phosphate glucose phosphotransferase</fullName>
    </submittedName>
</protein>
<evidence type="ECO:0000256" key="5">
    <source>
        <dbReference type="ARBA" id="ARBA00022989"/>
    </source>
</evidence>
<evidence type="ECO:0000313" key="10">
    <source>
        <dbReference type="Proteomes" id="UP000642809"/>
    </source>
</evidence>
<feature type="transmembrane region" description="Helical" evidence="7">
    <location>
        <begin position="84"/>
        <end position="102"/>
    </location>
</feature>
<dbReference type="Pfam" id="PF02397">
    <property type="entry name" value="Bac_transf"/>
    <property type="match status" value="1"/>
</dbReference>
<comment type="similarity">
    <text evidence="2">Belongs to the bacterial sugar transferase family.</text>
</comment>
<dbReference type="InterPro" id="IPR017475">
    <property type="entry name" value="EPS_sugar_tfrase"/>
</dbReference>